<dbReference type="RefSeq" id="WP_130023907.1">
    <property type="nucleotide sequence ID" value="NZ_SEWF01000065.1"/>
</dbReference>
<proteinExistence type="predicted"/>
<evidence type="ECO:0008006" key="5">
    <source>
        <dbReference type="Google" id="ProtNLM"/>
    </source>
</evidence>
<dbReference type="OrthoDB" id="8445243at2"/>
<dbReference type="Proteomes" id="UP000293162">
    <property type="component" value="Unassembled WGS sequence"/>
</dbReference>
<keyword evidence="2" id="KW-0732">Signal</keyword>
<evidence type="ECO:0000313" key="4">
    <source>
        <dbReference type="Proteomes" id="UP000293162"/>
    </source>
</evidence>
<dbReference type="Pfam" id="PF12893">
    <property type="entry name" value="Lumazine_bd_2"/>
    <property type="match status" value="1"/>
</dbReference>
<dbReference type="SUPFAM" id="SSF54427">
    <property type="entry name" value="NTF2-like"/>
    <property type="match status" value="1"/>
</dbReference>
<dbReference type="InterPro" id="IPR039437">
    <property type="entry name" value="FrzH/put_lumazine-bd"/>
</dbReference>
<feature type="region of interest" description="Disordered" evidence="1">
    <location>
        <begin position="153"/>
        <end position="177"/>
    </location>
</feature>
<comment type="caution">
    <text evidence="3">The sequence shown here is derived from an EMBL/GenBank/DDBJ whole genome shotgun (WGS) entry which is preliminary data.</text>
</comment>
<dbReference type="EMBL" id="SEWF01000065">
    <property type="protein sequence ID" value="RYU92925.1"/>
    <property type="molecule type" value="Genomic_DNA"/>
</dbReference>
<evidence type="ECO:0000313" key="3">
    <source>
        <dbReference type="EMBL" id="RYU92925.1"/>
    </source>
</evidence>
<protein>
    <recommendedName>
        <fullName evidence="5">Nuclear transport factor 2 family protein</fullName>
    </recommendedName>
</protein>
<gene>
    <name evidence="3" type="ORF">EWM59_24650</name>
</gene>
<organism evidence="3 4">
    <name type="scientific">Emticicia agri</name>
    <dbReference type="NCBI Taxonomy" id="2492393"/>
    <lineage>
        <taxon>Bacteria</taxon>
        <taxon>Pseudomonadati</taxon>
        <taxon>Bacteroidota</taxon>
        <taxon>Cytophagia</taxon>
        <taxon>Cytophagales</taxon>
        <taxon>Leadbetterellaceae</taxon>
        <taxon>Emticicia</taxon>
    </lineage>
</organism>
<feature type="chain" id="PRO_5020264833" description="Nuclear transport factor 2 family protein" evidence="2">
    <location>
        <begin position="23"/>
        <end position="177"/>
    </location>
</feature>
<dbReference type="Gene3D" id="3.10.450.50">
    <property type="match status" value="1"/>
</dbReference>
<feature type="signal peptide" evidence="2">
    <location>
        <begin position="1"/>
        <end position="22"/>
    </location>
</feature>
<sequence length="177" mass="18865">MKCNKLLLAFILLLGFSVKVSAQSDDDAIKETLYNYLDGGASGDSAKLNRAFHYAANLRSLSNGRIAEIPVKKFIASVPAGGAKWKSNIVSYSYAGTAGTAVTEEEFDTFKYVDFLNLLKINGEWKIVSRVFSKVDKGTLVAANGITAPAANTLKAGNTTPAGKKPAAKPKPSDDGW</sequence>
<accession>A0A4Q5LTU6</accession>
<evidence type="ECO:0000256" key="1">
    <source>
        <dbReference type="SAM" id="MobiDB-lite"/>
    </source>
</evidence>
<dbReference type="AlphaFoldDB" id="A0A4Q5LTU6"/>
<keyword evidence="4" id="KW-1185">Reference proteome</keyword>
<dbReference type="InterPro" id="IPR032710">
    <property type="entry name" value="NTF2-like_dom_sf"/>
</dbReference>
<evidence type="ECO:0000256" key="2">
    <source>
        <dbReference type="SAM" id="SignalP"/>
    </source>
</evidence>
<name>A0A4Q5LTU6_9BACT</name>
<reference evidence="3 4" key="1">
    <citation type="submission" date="2019-02" db="EMBL/GenBank/DDBJ databases">
        <title>Bacterial novel species Emticicia sp. 17J42-9 isolated from soil.</title>
        <authorList>
            <person name="Jung H.-Y."/>
        </authorList>
    </citation>
    <scope>NUCLEOTIDE SEQUENCE [LARGE SCALE GENOMIC DNA]</scope>
    <source>
        <strain evidence="3 4">17J42-9</strain>
    </source>
</reference>